<evidence type="ECO:0000256" key="1">
    <source>
        <dbReference type="SAM" id="SignalP"/>
    </source>
</evidence>
<keyword evidence="1" id="KW-0732">Signal</keyword>
<reference evidence="3" key="2">
    <citation type="journal article" date="2018" name="Environ. Microbiol.">
        <title>Bloom of a denitrifying methanotroph, 'Candidatus Methylomirabilis limnetica', in a deep stratified lake.</title>
        <authorList>
            <person name="Graf J.S."/>
            <person name="Mayr M.J."/>
            <person name="Marchant H.K."/>
            <person name="Tienken D."/>
            <person name="Hach P.F."/>
            <person name="Brand A."/>
            <person name="Schubert C.J."/>
            <person name="Kuypers M.M."/>
            <person name="Milucka J."/>
        </authorList>
    </citation>
    <scope>NUCLEOTIDE SEQUENCE [LARGE SCALE GENOMIC DNA]</scope>
    <source>
        <strain evidence="3">Zug</strain>
    </source>
</reference>
<organism evidence="2 3">
    <name type="scientific">Candidatus Methylomirabilis limnetica</name>
    <dbReference type="NCBI Taxonomy" id="2033718"/>
    <lineage>
        <taxon>Bacteria</taxon>
        <taxon>Candidatus Methylomirabilota</taxon>
        <taxon>Candidatus Methylomirabilia</taxon>
        <taxon>Candidatus Methylomirabilales</taxon>
        <taxon>Candidatus Methylomirabilaceae</taxon>
        <taxon>Candidatus Methylomirabilis</taxon>
    </lineage>
</organism>
<feature type="signal peptide" evidence="1">
    <location>
        <begin position="1"/>
        <end position="24"/>
    </location>
</feature>
<dbReference type="AlphaFoldDB" id="A0A2T4TXK9"/>
<proteinExistence type="predicted"/>
<name>A0A2T4TXK9_9BACT</name>
<evidence type="ECO:0000313" key="2">
    <source>
        <dbReference type="EMBL" id="PTL35864.1"/>
    </source>
</evidence>
<gene>
    <name evidence="2" type="ORF">CLG94_08930</name>
</gene>
<evidence type="ECO:0008006" key="4">
    <source>
        <dbReference type="Google" id="ProtNLM"/>
    </source>
</evidence>
<sequence>MTVGLPGLLLALLLVGCAGPQRLAAPAPGGDPGHPAAPALNEPLRERVIQYWEARMRGDLLATYQLHEPAFRRAVTFAAFSQGRGATPTLAYEILDERVEGDMAFVLVTKQSTVKHQQLIKPVQPRWTESEEQWIRVEGAWYRRFRFPMGNPYPPIDWDAMTAERQRATDGEARP</sequence>
<dbReference type="Proteomes" id="UP000241436">
    <property type="component" value="Unassembled WGS sequence"/>
</dbReference>
<comment type="caution">
    <text evidence="2">The sequence shown here is derived from an EMBL/GenBank/DDBJ whole genome shotgun (WGS) entry which is preliminary data.</text>
</comment>
<keyword evidence="3" id="KW-1185">Reference proteome</keyword>
<feature type="chain" id="PRO_5015555196" description="Lipoprotein" evidence="1">
    <location>
        <begin position="25"/>
        <end position="175"/>
    </location>
</feature>
<evidence type="ECO:0000313" key="3">
    <source>
        <dbReference type="Proteomes" id="UP000241436"/>
    </source>
</evidence>
<protein>
    <recommendedName>
        <fullName evidence="4">Lipoprotein</fullName>
    </recommendedName>
</protein>
<reference evidence="2 3" key="1">
    <citation type="submission" date="2017-09" db="EMBL/GenBank/DDBJ databases">
        <title>Bloom of a denitrifying methanotroph, Candidatus Methylomirabilis limnetica, in a deep stratified lake.</title>
        <authorList>
            <person name="Graf J.S."/>
            <person name="Marchant H.K."/>
            <person name="Tienken D."/>
            <person name="Hach P.F."/>
            <person name="Brand A."/>
            <person name="Schubert C.J."/>
            <person name="Kuypers M.M."/>
            <person name="Milucka J."/>
        </authorList>
    </citation>
    <scope>NUCLEOTIDE SEQUENCE [LARGE SCALE GENOMIC DNA]</scope>
    <source>
        <strain evidence="2 3">Zug</strain>
    </source>
</reference>
<accession>A0A2T4TXK9</accession>
<dbReference type="EMBL" id="NVQC01000022">
    <property type="protein sequence ID" value="PTL35864.1"/>
    <property type="molecule type" value="Genomic_DNA"/>
</dbReference>